<feature type="domain" description="SS18 N-terminal" evidence="2">
    <location>
        <begin position="10"/>
        <end position="42"/>
    </location>
</feature>
<evidence type="ECO:0000313" key="3">
    <source>
        <dbReference type="EMBL" id="KAE8725282.1"/>
    </source>
</evidence>
<reference evidence="3" key="1">
    <citation type="submission" date="2019-09" db="EMBL/GenBank/DDBJ databases">
        <title>Draft genome information of white flower Hibiscus syriacus.</title>
        <authorList>
            <person name="Kim Y.-M."/>
        </authorList>
    </citation>
    <scope>NUCLEOTIDE SEQUENCE [LARGE SCALE GENOMIC DNA]</scope>
    <source>
        <strain evidence="3">YM2019G1</strain>
    </source>
</reference>
<sequence length="236" mass="26573">MQQPPQLMNITTEQIQKYLDENKELIMAIMENQNQGKMAESASPPIGWLIFEIEFFTRNIILCNHHGGRTRVSNKTAAEPNVQPQLLMHSHRDQYLPRLCLGAFFGLISLDEPICILFELICGTLYTPQQPAMQQEQHVQSTQAAMAKQHSGFLAPKLPFHLNDQQQQQPEQPMYLQQQQLNQPQVGLRSAAPGGTYHGVQAGIGNNFMNIQETENIAQNTVRAKASETLLTANAR</sequence>
<evidence type="ECO:0000259" key="2">
    <source>
        <dbReference type="Pfam" id="PF05030"/>
    </source>
</evidence>
<comment type="similarity">
    <text evidence="1">Belongs to the SS18 family.</text>
</comment>
<dbReference type="Proteomes" id="UP000436088">
    <property type="component" value="Unassembled WGS sequence"/>
</dbReference>
<accession>A0A6A3CDL3</accession>
<proteinExistence type="inferred from homology"/>
<protein>
    <recommendedName>
        <fullName evidence="2">SS18 N-terminal domain-containing protein</fullName>
    </recommendedName>
</protein>
<dbReference type="EMBL" id="VEPZ02000429">
    <property type="protein sequence ID" value="KAE8725282.1"/>
    <property type="molecule type" value="Genomic_DNA"/>
</dbReference>
<dbReference type="InterPro" id="IPR007726">
    <property type="entry name" value="SS18_N"/>
</dbReference>
<dbReference type="Pfam" id="PF05030">
    <property type="entry name" value="SSXT"/>
    <property type="match status" value="1"/>
</dbReference>
<dbReference type="AlphaFoldDB" id="A0A6A3CDL3"/>
<evidence type="ECO:0000256" key="1">
    <source>
        <dbReference type="ARBA" id="ARBA00007945"/>
    </source>
</evidence>
<keyword evidence="4" id="KW-1185">Reference proteome</keyword>
<name>A0A6A3CDL3_HIBSY</name>
<organism evidence="3 4">
    <name type="scientific">Hibiscus syriacus</name>
    <name type="common">Rose of Sharon</name>
    <dbReference type="NCBI Taxonomy" id="106335"/>
    <lineage>
        <taxon>Eukaryota</taxon>
        <taxon>Viridiplantae</taxon>
        <taxon>Streptophyta</taxon>
        <taxon>Embryophyta</taxon>
        <taxon>Tracheophyta</taxon>
        <taxon>Spermatophyta</taxon>
        <taxon>Magnoliopsida</taxon>
        <taxon>eudicotyledons</taxon>
        <taxon>Gunneridae</taxon>
        <taxon>Pentapetalae</taxon>
        <taxon>rosids</taxon>
        <taxon>malvids</taxon>
        <taxon>Malvales</taxon>
        <taxon>Malvaceae</taxon>
        <taxon>Malvoideae</taxon>
        <taxon>Hibiscus</taxon>
    </lineage>
</organism>
<gene>
    <name evidence="3" type="ORF">F3Y22_tig00009003pilonHSYRG00032</name>
</gene>
<evidence type="ECO:0000313" key="4">
    <source>
        <dbReference type="Proteomes" id="UP000436088"/>
    </source>
</evidence>
<comment type="caution">
    <text evidence="3">The sequence shown here is derived from an EMBL/GenBank/DDBJ whole genome shotgun (WGS) entry which is preliminary data.</text>
</comment>